<protein>
    <submittedName>
        <fullName evidence="3">Uncharacterized protein</fullName>
    </submittedName>
</protein>
<organism evidence="3 4">
    <name type="scientific">Pichia kluyveri</name>
    <name type="common">Yeast</name>
    <dbReference type="NCBI Taxonomy" id="36015"/>
    <lineage>
        <taxon>Eukaryota</taxon>
        <taxon>Fungi</taxon>
        <taxon>Dikarya</taxon>
        <taxon>Ascomycota</taxon>
        <taxon>Saccharomycotina</taxon>
        <taxon>Pichiomycetes</taxon>
        <taxon>Pichiales</taxon>
        <taxon>Pichiaceae</taxon>
        <taxon>Pichia</taxon>
    </lineage>
</organism>
<evidence type="ECO:0000313" key="4">
    <source>
        <dbReference type="Proteomes" id="UP001378960"/>
    </source>
</evidence>
<accession>A0AAV5RAU0</accession>
<keyword evidence="2" id="KW-0732">Signal</keyword>
<evidence type="ECO:0000256" key="2">
    <source>
        <dbReference type="SAM" id="SignalP"/>
    </source>
</evidence>
<comment type="caution">
    <text evidence="3">The sequence shown here is derived from an EMBL/GenBank/DDBJ whole genome shotgun (WGS) entry which is preliminary data.</text>
</comment>
<feature type="chain" id="PRO_5043663596" evidence="2">
    <location>
        <begin position="19"/>
        <end position="253"/>
    </location>
</feature>
<reference evidence="3 4" key="1">
    <citation type="journal article" date="2023" name="Elife">
        <title>Identification of key yeast species and microbe-microbe interactions impacting larval growth of Drosophila in the wild.</title>
        <authorList>
            <person name="Mure A."/>
            <person name="Sugiura Y."/>
            <person name="Maeda R."/>
            <person name="Honda K."/>
            <person name="Sakurai N."/>
            <person name="Takahashi Y."/>
            <person name="Watada M."/>
            <person name="Katoh T."/>
            <person name="Gotoh A."/>
            <person name="Gotoh Y."/>
            <person name="Taniguchi I."/>
            <person name="Nakamura K."/>
            <person name="Hayashi T."/>
            <person name="Katayama T."/>
            <person name="Uemura T."/>
            <person name="Hattori Y."/>
        </authorList>
    </citation>
    <scope>NUCLEOTIDE SEQUENCE [LARGE SCALE GENOMIC DNA]</scope>
    <source>
        <strain evidence="3 4">PK-24</strain>
    </source>
</reference>
<keyword evidence="1" id="KW-1133">Transmembrane helix</keyword>
<dbReference type="AlphaFoldDB" id="A0AAV5RAU0"/>
<dbReference type="PANTHER" id="PTHR40368">
    <property type="entry name" value="YALI0F14399P"/>
    <property type="match status" value="1"/>
</dbReference>
<keyword evidence="1" id="KW-0812">Transmembrane</keyword>
<evidence type="ECO:0000313" key="3">
    <source>
        <dbReference type="EMBL" id="GMM47923.1"/>
    </source>
</evidence>
<keyword evidence="1" id="KW-0472">Membrane</keyword>
<keyword evidence="4" id="KW-1185">Reference proteome</keyword>
<dbReference type="Proteomes" id="UP001378960">
    <property type="component" value="Unassembled WGS sequence"/>
</dbReference>
<name>A0AAV5RAU0_PICKL</name>
<dbReference type="PANTHER" id="PTHR40368:SF1">
    <property type="entry name" value="YALI0F14399P"/>
    <property type="match status" value="1"/>
</dbReference>
<evidence type="ECO:0000256" key="1">
    <source>
        <dbReference type="SAM" id="Phobius"/>
    </source>
</evidence>
<proteinExistence type="predicted"/>
<feature type="transmembrane region" description="Helical" evidence="1">
    <location>
        <begin position="216"/>
        <end position="237"/>
    </location>
</feature>
<feature type="signal peptide" evidence="2">
    <location>
        <begin position="1"/>
        <end position="18"/>
    </location>
</feature>
<gene>
    <name evidence="3" type="ORF">DAPK24_045210</name>
</gene>
<dbReference type="EMBL" id="BTGB01000009">
    <property type="protein sequence ID" value="GMM47923.1"/>
    <property type="molecule type" value="Genomic_DNA"/>
</dbReference>
<sequence>MVSLHFTAILSLLSLVNASKFQPYPISELDPQSYKTYQTGDEINLQCINRQIDNGEHIFNEEGEIVYSPIFKCLENNKPFSFNYNIDSLKKCTVKFDDEIFHLFQLYLHKDAPFTCKFELRPNSGIYIPLDFSFRGNVLESHFDIDPNINLLMLHSNENELIAGTAFSSSLNTTKVIIGQNVEFNFNIKWPIANKHIINSENNIQAYYVASTNSKITWIFGIAGIFLGIVLTLIFSYKSINKKVQLSTWNKVE</sequence>